<comment type="caution">
    <text evidence="11">The sequence shown here is derived from an EMBL/GenBank/DDBJ whole genome shotgun (WGS) entry which is preliminary data.</text>
</comment>
<gene>
    <name evidence="11" type="ORF">LTR84_005022</name>
</gene>
<feature type="compositionally biased region" description="Low complexity" evidence="8">
    <location>
        <begin position="469"/>
        <end position="478"/>
    </location>
</feature>
<evidence type="ECO:0000256" key="8">
    <source>
        <dbReference type="SAM" id="MobiDB-lite"/>
    </source>
</evidence>
<dbReference type="InterPro" id="IPR049328">
    <property type="entry name" value="TM_ErbB1"/>
</dbReference>
<keyword evidence="7 9" id="KW-0472">Membrane</keyword>
<evidence type="ECO:0000256" key="1">
    <source>
        <dbReference type="ARBA" id="ARBA00004167"/>
    </source>
</evidence>
<keyword evidence="6 9" id="KW-1133">Transmembrane helix</keyword>
<dbReference type="PANTHER" id="PTHR15549:SF27">
    <property type="entry name" value="CHITIN-BINDING TYPE-1 DOMAIN-CONTAINING PROTEIN"/>
    <property type="match status" value="1"/>
</dbReference>
<feature type="region of interest" description="Disordered" evidence="8">
    <location>
        <begin position="456"/>
        <end position="503"/>
    </location>
</feature>
<keyword evidence="12" id="KW-1185">Reference proteome</keyword>
<keyword evidence="5" id="KW-0067">ATP-binding</keyword>
<evidence type="ECO:0000256" key="4">
    <source>
        <dbReference type="ARBA" id="ARBA00022741"/>
    </source>
</evidence>
<feature type="compositionally biased region" description="Polar residues" evidence="8">
    <location>
        <begin position="530"/>
        <end position="541"/>
    </location>
</feature>
<dbReference type="AlphaFoldDB" id="A0AAV9NNM8"/>
<evidence type="ECO:0000256" key="6">
    <source>
        <dbReference type="ARBA" id="ARBA00022989"/>
    </source>
</evidence>
<evidence type="ECO:0000256" key="3">
    <source>
        <dbReference type="ARBA" id="ARBA00022692"/>
    </source>
</evidence>
<feature type="domain" description="Epidermal growth factor receptor-like transmembrane-juxtamembrane segment" evidence="10">
    <location>
        <begin position="423"/>
        <end position="453"/>
    </location>
</feature>
<evidence type="ECO:0000256" key="7">
    <source>
        <dbReference type="ARBA" id="ARBA00023136"/>
    </source>
</evidence>
<evidence type="ECO:0000256" key="9">
    <source>
        <dbReference type="SAM" id="Phobius"/>
    </source>
</evidence>
<dbReference type="GO" id="GO:0005524">
    <property type="term" value="F:ATP binding"/>
    <property type="evidence" value="ECO:0007669"/>
    <property type="project" value="UniProtKB-KW"/>
</dbReference>
<reference evidence="11 12" key="1">
    <citation type="submission" date="2023-08" db="EMBL/GenBank/DDBJ databases">
        <title>Black Yeasts Isolated from many extreme environments.</title>
        <authorList>
            <person name="Coleine C."/>
            <person name="Stajich J.E."/>
            <person name="Selbmann L."/>
        </authorList>
    </citation>
    <scope>NUCLEOTIDE SEQUENCE [LARGE SCALE GENOMIC DNA]</scope>
    <source>
        <strain evidence="11 12">CCFEE 5792</strain>
    </source>
</reference>
<dbReference type="RefSeq" id="XP_064711218.1">
    <property type="nucleotide sequence ID" value="XM_064848594.1"/>
</dbReference>
<evidence type="ECO:0000313" key="12">
    <source>
        <dbReference type="Proteomes" id="UP001358417"/>
    </source>
</evidence>
<dbReference type="SUPFAM" id="SSF50630">
    <property type="entry name" value="Acid proteases"/>
    <property type="match status" value="1"/>
</dbReference>
<proteinExistence type="predicted"/>
<dbReference type="GO" id="GO:0071944">
    <property type="term" value="C:cell periphery"/>
    <property type="evidence" value="ECO:0007669"/>
    <property type="project" value="UniProtKB-ARBA"/>
</dbReference>
<comment type="subcellular location">
    <subcellularLocation>
        <location evidence="1">Membrane</location>
        <topology evidence="1">Single-pass membrane protein</topology>
    </subcellularLocation>
</comment>
<dbReference type="Gene3D" id="2.40.70.10">
    <property type="entry name" value="Acid Proteases"/>
    <property type="match status" value="2"/>
</dbReference>
<dbReference type="Pfam" id="PF21314">
    <property type="entry name" value="TM_ErbB1"/>
    <property type="match status" value="1"/>
</dbReference>
<sequence>MTSLCQNTADPLLLSIRHNSVAANGNDARAWGVFVELGEPAQPFSIRPSIDDFTMVALSDNCLSTDYACIARRGGVYNPEASSANITTLDIGSWNGTIQQYDDTIFDYHNDVLTIPQAVNTTEVWGWPFVSDDKDLWATRNWLGLGLNSSFLTAAVDSGAAPSKSWGMWTGSRSIDNPQDGMLVLGGYDNARKGGDWKVFPGSENCPTCVQISNMEWVDSTNNATSLFNGTYEAIQVALDPWYDTIRVPQAIWEVFGDITKGVYDDDIGYLTWPAGTSPKGSLRVTLQGGHVTTIPASEIFTKPRAYNSSGDLYITDNTTEFALIYNTTSTGASSTVGSWGLPFLTMNYLVVDVPKKEFWLTPAVRQDFQNSGGGGALALPLCSGLAATTPTSSSTPTPTSPTPGPTSTTAAASGGGTPTGAIVGGVVGGVGGLALIALLAFLLLRRRNRSKKEAEIANSSAYPPAPPTQQVFPPQQQHYVGPAAPPGVYSPTHNSYPSPPFGNSAHNSVGYAPMPMGGFSGPRSDYSNDHTGPQFYSPSPSVKPEHASMVYSDTATAVPELASPGQHHQMTSEWRGERDSNVSCPKVYYFPGFPVLDLLTRDIERYDRNGIAALRQYLARRPPPKMRVYGTFPREEQAVERRHGS</sequence>
<accession>A0AAV9NNM8</accession>
<dbReference type="GO" id="GO:0016020">
    <property type="term" value="C:membrane"/>
    <property type="evidence" value="ECO:0007669"/>
    <property type="project" value="UniProtKB-SubCell"/>
</dbReference>
<evidence type="ECO:0000256" key="2">
    <source>
        <dbReference type="ARBA" id="ARBA00022553"/>
    </source>
</evidence>
<feature type="transmembrane region" description="Helical" evidence="9">
    <location>
        <begin position="422"/>
        <end position="445"/>
    </location>
</feature>
<keyword evidence="3 9" id="KW-0812">Transmembrane</keyword>
<name>A0AAV9NNM8_9EURO</name>
<evidence type="ECO:0000256" key="5">
    <source>
        <dbReference type="ARBA" id="ARBA00022840"/>
    </source>
</evidence>
<protein>
    <recommendedName>
        <fullName evidence="10">Epidermal growth factor receptor-like transmembrane-juxtamembrane segment domain-containing protein</fullName>
    </recommendedName>
</protein>
<feature type="region of interest" description="Disordered" evidence="8">
    <location>
        <begin position="389"/>
        <end position="414"/>
    </location>
</feature>
<dbReference type="EMBL" id="JAVRRD010000002">
    <property type="protein sequence ID" value="KAK5062946.1"/>
    <property type="molecule type" value="Genomic_DNA"/>
</dbReference>
<keyword evidence="4" id="KW-0547">Nucleotide-binding</keyword>
<evidence type="ECO:0000313" key="11">
    <source>
        <dbReference type="EMBL" id="KAK5062946.1"/>
    </source>
</evidence>
<dbReference type="GeneID" id="89973200"/>
<feature type="compositionally biased region" description="Low complexity" evidence="8">
    <location>
        <begin position="389"/>
        <end position="398"/>
    </location>
</feature>
<organism evidence="11 12">
    <name type="scientific">Exophiala bonariae</name>
    <dbReference type="NCBI Taxonomy" id="1690606"/>
    <lineage>
        <taxon>Eukaryota</taxon>
        <taxon>Fungi</taxon>
        <taxon>Dikarya</taxon>
        <taxon>Ascomycota</taxon>
        <taxon>Pezizomycotina</taxon>
        <taxon>Eurotiomycetes</taxon>
        <taxon>Chaetothyriomycetidae</taxon>
        <taxon>Chaetothyriales</taxon>
        <taxon>Herpotrichiellaceae</taxon>
        <taxon>Exophiala</taxon>
    </lineage>
</organism>
<dbReference type="PANTHER" id="PTHR15549">
    <property type="entry name" value="PAIRED IMMUNOGLOBULIN-LIKE TYPE 2 RECEPTOR"/>
    <property type="match status" value="1"/>
</dbReference>
<dbReference type="InterPro" id="IPR021109">
    <property type="entry name" value="Peptidase_aspartic_dom_sf"/>
</dbReference>
<dbReference type="InterPro" id="IPR051694">
    <property type="entry name" value="Immunoregulatory_rcpt-like"/>
</dbReference>
<dbReference type="Proteomes" id="UP001358417">
    <property type="component" value="Unassembled WGS sequence"/>
</dbReference>
<feature type="region of interest" description="Disordered" evidence="8">
    <location>
        <begin position="521"/>
        <end position="546"/>
    </location>
</feature>
<keyword evidence="2" id="KW-0597">Phosphoprotein</keyword>
<evidence type="ECO:0000259" key="10">
    <source>
        <dbReference type="Pfam" id="PF21314"/>
    </source>
</evidence>